<dbReference type="PROSITE" id="PS50112">
    <property type="entry name" value="PAS"/>
    <property type="match status" value="1"/>
</dbReference>
<evidence type="ECO:0000313" key="11">
    <source>
        <dbReference type="EMBL" id="MBC9205217.1"/>
    </source>
</evidence>
<evidence type="ECO:0000313" key="12">
    <source>
        <dbReference type="Proteomes" id="UP000626026"/>
    </source>
</evidence>
<reference evidence="11 12" key="1">
    <citation type="journal article" date="2013" name="Int. J. Syst. Evol. Microbiol.">
        <title>Roseomonas aerophila sp. nov., isolated from air.</title>
        <authorList>
            <person name="Kim S.J."/>
            <person name="Weon H.Y."/>
            <person name="Ahn J.H."/>
            <person name="Hong S.B."/>
            <person name="Seok S.J."/>
            <person name="Whang K.S."/>
            <person name="Kwon S.W."/>
        </authorList>
    </citation>
    <scope>NUCLEOTIDE SEQUENCE [LARGE SCALE GENOMIC DNA]</scope>
    <source>
        <strain evidence="11 12">NBRC 108923</strain>
    </source>
</reference>
<dbReference type="PANTHER" id="PTHR24421:SF10">
    <property type="entry name" value="NITRATE_NITRITE SENSOR PROTEIN NARQ"/>
    <property type="match status" value="1"/>
</dbReference>
<dbReference type="InterPro" id="IPR011712">
    <property type="entry name" value="Sig_transdc_His_kin_sub3_dim/P"/>
</dbReference>
<evidence type="ECO:0000259" key="9">
    <source>
        <dbReference type="PROSITE" id="PS50112"/>
    </source>
</evidence>
<keyword evidence="12" id="KW-1185">Reference proteome</keyword>
<dbReference type="Gene3D" id="3.30.565.10">
    <property type="entry name" value="Histidine kinase-like ATPase, C-terminal domain"/>
    <property type="match status" value="1"/>
</dbReference>
<keyword evidence="5" id="KW-0547">Nucleotide-binding</keyword>
<dbReference type="NCBIfam" id="TIGR00229">
    <property type="entry name" value="sensory_box"/>
    <property type="match status" value="1"/>
</dbReference>
<keyword evidence="6" id="KW-0418">Kinase</keyword>
<dbReference type="PANTHER" id="PTHR24421">
    <property type="entry name" value="NITRATE/NITRITE SENSOR PROTEIN NARX-RELATED"/>
    <property type="match status" value="1"/>
</dbReference>
<keyword evidence="8" id="KW-0902">Two-component regulatory system</keyword>
<dbReference type="CDD" id="cd00130">
    <property type="entry name" value="PAS"/>
    <property type="match status" value="1"/>
</dbReference>
<proteinExistence type="predicted"/>
<dbReference type="Gene3D" id="3.30.450.20">
    <property type="entry name" value="PAS domain"/>
    <property type="match status" value="2"/>
</dbReference>
<keyword evidence="4" id="KW-0808">Transferase</keyword>
<keyword evidence="3" id="KW-0597">Phosphoprotein</keyword>
<evidence type="ECO:0000256" key="4">
    <source>
        <dbReference type="ARBA" id="ARBA00022679"/>
    </source>
</evidence>
<dbReference type="EC" id="2.7.13.3" evidence="2"/>
<dbReference type="PROSITE" id="PS50113">
    <property type="entry name" value="PAC"/>
    <property type="match status" value="1"/>
</dbReference>
<gene>
    <name evidence="11" type="ORF">IBL26_00100</name>
</gene>
<comment type="caution">
    <text evidence="11">The sequence shown here is derived from an EMBL/GenBank/DDBJ whole genome shotgun (WGS) entry which is preliminary data.</text>
</comment>
<dbReference type="SMART" id="SM00086">
    <property type="entry name" value="PAC"/>
    <property type="match status" value="1"/>
</dbReference>
<dbReference type="SUPFAM" id="SSF55785">
    <property type="entry name" value="PYP-like sensor domain (PAS domain)"/>
    <property type="match status" value="2"/>
</dbReference>
<evidence type="ECO:0000256" key="6">
    <source>
        <dbReference type="ARBA" id="ARBA00022777"/>
    </source>
</evidence>
<accession>A0ABR7RFB9</accession>
<keyword evidence="7" id="KW-0067">ATP-binding</keyword>
<comment type="catalytic activity">
    <reaction evidence="1">
        <text>ATP + protein L-histidine = ADP + protein N-phospho-L-histidine.</text>
        <dbReference type="EC" id="2.7.13.3"/>
    </reaction>
</comment>
<dbReference type="CDD" id="cd16917">
    <property type="entry name" value="HATPase_UhpB-NarQ-NarX-like"/>
    <property type="match status" value="1"/>
</dbReference>
<organism evidence="11 12">
    <name type="scientific">Teichococcus aerophilus</name>
    <dbReference type="NCBI Taxonomy" id="1224513"/>
    <lineage>
        <taxon>Bacteria</taxon>
        <taxon>Pseudomonadati</taxon>
        <taxon>Pseudomonadota</taxon>
        <taxon>Alphaproteobacteria</taxon>
        <taxon>Acetobacterales</taxon>
        <taxon>Roseomonadaceae</taxon>
        <taxon>Roseomonas</taxon>
    </lineage>
</organism>
<feature type="domain" description="PAS" evidence="9">
    <location>
        <begin position="554"/>
        <end position="628"/>
    </location>
</feature>
<evidence type="ECO:0000256" key="7">
    <source>
        <dbReference type="ARBA" id="ARBA00022840"/>
    </source>
</evidence>
<protein>
    <recommendedName>
        <fullName evidence="2">histidine kinase</fullName>
        <ecNumber evidence="2">2.7.13.3</ecNumber>
    </recommendedName>
</protein>
<dbReference type="InterPro" id="IPR036890">
    <property type="entry name" value="HATPase_C_sf"/>
</dbReference>
<dbReference type="SMART" id="SM00387">
    <property type="entry name" value="HATPase_c"/>
    <property type="match status" value="1"/>
</dbReference>
<dbReference type="Pfam" id="PF02518">
    <property type="entry name" value="HATPase_c"/>
    <property type="match status" value="1"/>
</dbReference>
<dbReference type="Pfam" id="PF08447">
    <property type="entry name" value="PAS_3"/>
    <property type="match status" value="1"/>
</dbReference>
<evidence type="ECO:0000256" key="5">
    <source>
        <dbReference type="ARBA" id="ARBA00022741"/>
    </source>
</evidence>
<dbReference type="InterPro" id="IPR013655">
    <property type="entry name" value="PAS_fold_3"/>
</dbReference>
<evidence type="ECO:0000256" key="1">
    <source>
        <dbReference type="ARBA" id="ARBA00000085"/>
    </source>
</evidence>
<evidence type="ECO:0000259" key="10">
    <source>
        <dbReference type="PROSITE" id="PS50113"/>
    </source>
</evidence>
<dbReference type="SUPFAM" id="SSF55874">
    <property type="entry name" value="ATPase domain of HSP90 chaperone/DNA topoisomerase II/histidine kinase"/>
    <property type="match status" value="1"/>
</dbReference>
<dbReference type="InterPro" id="IPR003594">
    <property type="entry name" value="HATPase_dom"/>
</dbReference>
<feature type="domain" description="PAC" evidence="10">
    <location>
        <begin position="633"/>
        <end position="686"/>
    </location>
</feature>
<dbReference type="EMBL" id="JACTVA010000001">
    <property type="protein sequence ID" value="MBC9205217.1"/>
    <property type="molecule type" value="Genomic_DNA"/>
</dbReference>
<dbReference type="InterPro" id="IPR050482">
    <property type="entry name" value="Sensor_HK_TwoCompSys"/>
</dbReference>
<dbReference type="InterPro" id="IPR001610">
    <property type="entry name" value="PAC"/>
</dbReference>
<sequence>MAAALLVVGVALSAEAINRVLTRTSEHRRDAVELARAMSMVTDREAAVAIARLTTLAALPCLREEDFAALHTQLQATARPPGNWFLLYDDTGQIVVDTLHPFGMSPAHLSRNRTGMMASAPDFLATGSAGGGGRMLWFPPGSGPELGAQVRVTAANGRHYGLVEVIQVGHLTDILKSLGEDTPWTLGFADRGGRIIAAQPTGSLDIIHAGPEQEGTILVKPGWTTTRRMAFHRSALTEGTAVVRFVESDPILISAGYVVGIIAFMLALAKVMDSTIRHLRADIARPVRKLESALRFASFRRSDAEARLAGFWDHAEDGLLIAHANRDGNVALVAANPAFWRIAGRPEPPETADWMALAAQEAAALRAGIRRCGWEGGSATFIQSFGAAGHLRQCEVRLTASGAPHGTPSPVRRVFGIVRDVTQQTRSDAALAESRGQLRQARSVAGIVPWRWTSGMGDLEWLDQPDGEPQGTIPLPGMRSVHPADRDAMLLELNSALRSGRAAHFEIRICDGTSALRFYVGSGGIVHQDGHPCLTGVLVDLTDRRKTEEGRDQAFDLFARIADTTSSVLYIRDIVEQNLIYLNRRVFAVTGYDAETLSKIGSQGLRLLVHPADIEQFDRTAAMALSLSDGAEAKRVFRLKHHDGRWRWLQASETVFARDKAGNVTQLLGSLQDITEAREAKQGLRKISAQLLHAQDHERRRIARDLHDSTAQLLAGASMSAARLQSLLGDMPQPAEEELRRLGDLVQQSQREVRTVSYLLHPPLLDDVGFRAALDWYAGGLMKQTGIAIHVHITDAIMEQRPPRDVEIALFRVVQEALSNAIRHAGCATVWVSLQPEDEQTLLLMVRDDGCGMRREVSMHPAHGRAITEFGVGIFGMSERIRQLNGSLSINDAEGGGTIVIATVKAQA</sequence>
<evidence type="ECO:0000256" key="2">
    <source>
        <dbReference type="ARBA" id="ARBA00012438"/>
    </source>
</evidence>
<name>A0ABR7RFB9_9PROT</name>
<dbReference type="InterPro" id="IPR000014">
    <property type="entry name" value="PAS"/>
</dbReference>
<evidence type="ECO:0000256" key="3">
    <source>
        <dbReference type="ARBA" id="ARBA00022553"/>
    </source>
</evidence>
<dbReference type="InterPro" id="IPR035965">
    <property type="entry name" value="PAS-like_dom_sf"/>
</dbReference>
<dbReference type="Proteomes" id="UP000626026">
    <property type="component" value="Unassembled WGS sequence"/>
</dbReference>
<dbReference type="Pfam" id="PF07730">
    <property type="entry name" value="HisKA_3"/>
    <property type="match status" value="1"/>
</dbReference>
<dbReference type="RefSeq" id="WP_187782403.1">
    <property type="nucleotide sequence ID" value="NZ_JACTVA010000001.1"/>
</dbReference>
<dbReference type="Gene3D" id="1.20.5.1930">
    <property type="match status" value="1"/>
</dbReference>
<evidence type="ECO:0000256" key="8">
    <source>
        <dbReference type="ARBA" id="ARBA00023012"/>
    </source>
</evidence>
<dbReference type="InterPro" id="IPR000700">
    <property type="entry name" value="PAS-assoc_C"/>
</dbReference>